<feature type="domain" description="J" evidence="2">
    <location>
        <begin position="191"/>
        <end position="257"/>
    </location>
</feature>
<protein>
    <submittedName>
        <fullName evidence="3">DnaJ like chaperone protein</fullName>
    </submittedName>
</protein>
<dbReference type="PRINTS" id="PR00625">
    <property type="entry name" value="JDOMAIN"/>
</dbReference>
<proteinExistence type="predicted"/>
<dbReference type="SUPFAM" id="SSF158682">
    <property type="entry name" value="TerB-like"/>
    <property type="match status" value="1"/>
</dbReference>
<dbReference type="CDD" id="cd06257">
    <property type="entry name" value="DnaJ"/>
    <property type="match status" value="1"/>
</dbReference>
<dbReference type="AlphaFoldDB" id="A0A7X0EVH2"/>
<dbReference type="Proteomes" id="UP000557193">
    <property type="component" value="Unassembled WGS sequence"/>
</dbReference>
<dbReference type="Pfam" id="PF00226">
    <property type="entry name" value="DnaJ"/>
    <property type="match status" value="1"/>
</dbReference>
<dbReference type="RefSeq" id="WP_184684177.1">
    <property type="nucleotide sequence ID" value="NZ_JACHLL010000005.1"/>
</dbReference>
<keyword evidence="4" id="KW-1185">Reference proteome</keyword>
<comment type="caution">
    <text evidence="3">The sequence shown here is derived from an EMBL/GenBank/DDBJ whole genome shotgun (WGS) entry which is preliminary data.</text>
</comment>
<dbReference type="InterPro" id="IPR029024">
    <property type="entry name" value="TerB-like"/>
</dbReference>
<sequence>MRWPATLLGAAAGLALASIPGALLGGLLGYLLDRRLQLDSWPTFVRRLRGQVLPHGDELLFMLLGRVAKGDGRVLPEHIRLARGEMKRLGLDEAQQTLAIAAFGRGKHHERGWRLSLLPLRRDAVRAENWLRSCWAMARAGGAVSVASGERIRLWGRWMGLPAERVEQLAAEFEPVVKRSAPVRRHDDYAKALTLLGVSEASSAEQVKRAYRKLLSLNHPDKLAGQGASQAQLRAATERTRELHSAYAKVREQRGFR</sequence>
<dbReference type="PROSITE" id="PS50076">
    <property type="entry name" value="DNAJ_2"/>
    <property type="match status" value="1"/>
</dbReference>
<evidence type="ECO:0000313" key="4">
    <source>
        <dbReference type="Proteomes" id="UP000557193"/>
    </source>
</evidence>
<evidence type="ECO:0000313" key="3">
    <source>
        <dbReference type="EMBL" id="MBB6342561.1"/>
    </source>
</evidence>
<evidence type="ECO:0000259" key="2">
    <source>
        <dbReference type="PROSITE" id="PS50076"/>
    </source>
</evidence>
<dbReference type="Gene3D" id="1.10.287.110">
    <property type="entry name" value="DnaJ domain"/>
    <property type="match status" value="1"/>
</dbReference>
<reference evidence="3 4" key="1">
    <citation type="submission" date="2020-08" db="EMBL/GenBank/DDBJ databases">
        <title>Functional genomics of gut bacteria from endangered species of beetles.</title>
        <authorList>
            <person name="Carlos-Shanley C."/>
        </authorList>
    </citation>
    <scope>NUCLEOTIDE SEQUENCE [LARGE SCALE GENOMIC DNA]</scope>
    <source>
        <strain evidence="3 4">S00202</strain>
    </source>
</reference>
<evidence type="ECO:0000256" key="1">
    <source>
        <dbReference type="ARBA" id="ARBA00023186"/>
    </source>
</evidence>
<gene>
    <name evidence="3" type="ORF">HNP49_002743</name>
</gene>
<name>A0A7X0EVH2_9PSED</name>
<keyword evidence="1" id="KW-0143">Chaperone</keyword>
<dbReference type="InterPro" id="IPR036869">
    <property type="entry name" value="J_dom_sf"/>
</dbReference>
<dbReference type="InterPro" id="IPR001623">
    <property type="entry name" value="DnaJ_domain"/>
</dbReference>
<organism evidence="3 4">
    <name type="scientific">Pseudomonas fluvialis</name>
    <dbReference type="NCBI Taxonomy" id="1793966"/>
    <lineage>
        <taxon>Bacteria</taxon>
        <taxon>Pseudomonadati</taxon>
        <taxon>Pseudomonadota</taxon>
        <taxon>Gammaproteobacteria</taxon>
        <taxon>Pseudomonadales</taxon>
        <taxon>Pseudomonadaceae</taxon>
        <taxon>Pseudomonas</taxon>
    </lineage>
</organism>
<accession>A0A7X0EVH2</accession>
<dbReference type="SUPFAM" id="SSF46565">
    <property type="entry name" value="Chaperone J-domain"/>
    <property type="match status" value="1"/>
</dbReference>
<dbReference type="EMBL" id="JACHLL010000005">
    <property type="protein sequence ID" value="MBB6342561.1"/>
    <property type="molecule type" value="Genomic_DNA"/>
</dbReference>
<dbReference type="SMART" id="SM00271">
    <property type="entry name" value="DnaJ"/>
    <property type="match status" value="1"/>
</dbReference>
<dbReference type="Gene3D" id="1.10.3680.10">
    <property type="entry name" value="TerB-like"/>
    <property type="match status" value="1"/>
</dbReference>